<evidence type="ECO:0000259" key="1">
    <source>
        <dbReference type="Pfam" id="PF00535"/>
    </source>
</evidence>
<sequence length="301" mass="35787">MFSILTPTHNRADVIERVYKSLKNQTYKGFEWIIIDDASKDNTEEIVKAWQITEKEFNIRYYKLPHNLGKAAVVNFGIDKCSRPFTIIADDDDTFSSNTLEDLKLIWDTIDKTENSLQIGAVWTLVQDEQGKIIGEKFPSNFWQVNFKQRVLERNGPPKGEKWHSWRTAVLKKYKKFTNPNSRVDPSVSWNRINKHYDFLCVNIVHRTYCISEDGYIQQKKSRLKVEKRHYYSSFLELKHISPFTIIKEPYYRNTAFSYIKSSYFYYDKENSLDTKRFITCLLTFLILLPSRAFKRFFLKV</sequence>
<dbReference type="InterPro" id="IPR029044">
    <property type="entry name" value="Nucleotide-diphossugar_trans"/>
</dbReference>
<dbReference type="CDD" id="cd00761">
    <property type="entry name" value="Glyco_tranf_GTA_type"/>
    <property type="match status" value="1"/>
</dbReference>
<evidence type="ECO:0000313" key="3">
    <source>
        <dbReference type="Proteomes" id="UP000185728"/>
    </source>
</evidence>
<dbReference type="PANTHER" id="PTHR22916:SF3">
    <property type="entry name" value="UDP-GLCNAC:BETAGAL BETA-1,3-N-ACETYLGLUCOSAMINYLTRANSFERASE-LIKE PROTEIN 1"/>
    <property type="match status" value="1"/>
</dbReference>
<dbReference type="Proteomes" id="UP000185728">
    <property type="component" value="Unassembled WGS sequence"/>
</dbReference>
<dbReference type="RefSeq" id="WP_076454232.1">
    <property type="nucleotide sequence ID" value="NZ_FTOB01000002.1"/>
</dbReference>
<dbReference type="Gene3D" id="3.90.550.10">
    <property type="entry name" value="Spore Coat Polysaccharide Biosynthesis Protein SpsA, Chain A"/>
    <property type="match status" value="1"/>
</dbReference>
<dbReference type="PANTHER" id="PTHR22916">
    <property type="entry name" value="GLYCOSYLTRANSFERASE"/>
    <property type="match status" value="1"/>
</dbReference>
<name>A0ABY1KMY0_9FLAO</name>
<dbReference type="EMBL" id="FTOB01000002">
    <property type="protein sequence ID" value="SIS51263.1"/>
    <property type="molecule type" value="Genomic_DNA"/>
</dbReference>
<feature type="domain" description="Glycosyltransferase 2-like" evidence="1">
    <location>
        <begin position="3"/>
        <end position="104"/>
    </location>
</feature>
<reference evidence="2 3" key="1">
    <citation type="submission" date="2017-01" db="EMBL/GenBank/DDBJ databases">
        <authorList>
            <person name="Varghese N."/>
            <person name="Submissions S."/>
        </authorList>
    </citation>
    <scope>NUCLEOTIDE SEQUENCE [LARGE SCALE GENOMIC DNA]</scope>
    <source>
        <strain evidence="2 3">DSM 2061</strain>
    </source>
</reference>
<accession>A0ABY1KMY0</accession>
<proteinExistence type="predicted"/>
<evidence type="ECO:0000313" key="2">
    <source>
        <dbReference type="EMBL" id="SIS51263.1"/>
    </source>
</evidence>
<keyword evidence="3" id="KW-1185">Reference proteome</keyword>
<dbReference type="InterPro" id="IPR001173">
    <property type="entry name" value="Glyco_trans_2-like"/>
</dbReference>
<organism evidence="2 3">
    <name type="scientific">Zobellia uliginosa</name>
    <dbReference type="NCBI Taxonomy" id="143224"/>
    <lineage>
        <taxon>Bacteria</taxon>
        <taxon>Pseudomonadati</taxon>
        <taxon>Bacteroidota</taxon>
        <taxon>Flavobacteriia</taxon>
        <taxon>Flavobacteriales</taxon>
        <taxon>Flavobacteriaceae</taxon>
        <taxon>Zobellia</taxon>
    </lineage>
</organism>
<dbReference type="Pfam" id="PF00535">
    <property type="entry name" value="Glycos_transf_2"/>
    <property type="match status" value="1"/>
</dbReference>
<protein>
    <submittedName>
        <fullName evidence="2">Glycosyltransferase involved in cell wall bisynthesis</fullName>
    </submittedName>
</protein>
<comment type="caution">
    <text evidence="2">The sequence shown here is derived from an EMBL/GenBank/DDBJ whole genome shotgun (WGS) entry which is preliminary data.</text>
</comment>
<dbReference type="SUPFAM" id="SSF53448">
    <property type="entry name" value="Nucleotide-diphospho-sugar transferases"/>
    <property type="match status" value="1"/>
</dbReference>
<gene>
    <name evidence="2" type="ORF">SAMN05421766_102499</name>
</gene>